<evidence type="ECO:0000313" key="2">
    <source>
        <dbReference type="EMBL" id="EUC35889.1"/>
    </source>
</evidence>
<protein>
    <recommendedName>
        <fullName evidence="4">Secreted protein</fullName>
    </recommendedName>
</protein>
<dbReference type="RefSeq" id="XP_007709786.1">
    <property type="nucleotide sequence ID" value="XM_007711596.1"/>
</dbReference>
<keyword evidence="3" id="KW-1185">Reference proteome</keyword>
<dbReference type="GeneID" id="19152787"/>
<evidence type="ECO:0000256" key="1">
    <source>
        <dbReference type="SAM" id="SignalP"/>
    </source>
</evidence>
<keyword evidence="1" id="KW-0732">Signal</keyword>
<gene>
    <name evidence="2" type="ORF">COCCADRAFT_89536</name>
</gene>
<sequence>MPYLFFLPCLVFHAFRARVPAWGERERERKGRCCWLSRHLPNAVKFRLRVCVERRLVNMSSFGLDQGRCAVAGVL</sequence>
<dbReference type="HOGENOM" id="CLU_2670722_0_0_1"/>
<name>W6YJX7_COCC2</name>
<dbReference type="AlphaFoldDB" id="W6YJX7"/>
<feature type="signal peptide" evidence="1">
    <location>
        <begin position="1"/>
        <end position="21"/>
    </location>
</feature>
<dbReference type="KEGG" id="bze:COCCADRAFT_89536"/>
<evidence type="ECO:0008006" key="4">
    <source>
        <dbReference type="Google" id="ProtNLM"/>
    </source>
</evidence>
<feature type="chain" id="PRO_5004885794" description="Secreted protein" evidence="1">
    <location>
        <begin position="22"/>
        <end position="75"/>
    </location>
</feature>
<accession>W6YJX7</accession>
<dbReference type="Proteomes" id="UP000053841">
    <property type="component" value="Unassembled WGS sequence"/>
</dbReference>
<reference evidence="2 3" key="1">
    <citation type="journal article" date="2013" name="PLoS Genet.">
        <title>Comparative genome structure, secondary metabolite, and effector coding capacity across Cochliobolus pathogens.</title>
        <authorList>
            <person name="Condon B.J."/>
            <person name="Leng Y."/>
            <person name="Wu D."/>
            <person name="Bushley K.E."/>
            <person name="Ohm R.A."/>
            <person name="Otillar R."/>
            <person name="Martin J."/>
            <person name="Schackwitz W."/>
            <person name="Grimwood J."/>
            <person name="MohdZainudin N."/>
            <person name="Xue C."/>
            <person name="Wang R."/>
            <person name="Manning V.A."/>
            <person name="Dhillon B."/>
            <person name="Tu Z.J."/>
            <person name="Steffenson B.J."/>
            <person name="Salamov A."/>
            <person name="Sun H."/>
            <person name="Lowry S."/>
            <person name="LaButti K."/>
            <person name="Han J."/>
            <person name="Copeland A."/>
            <person name="Lindquist E."/>
            <person name="Barry K."/>
            <person name="Schmutz J."/>
            <person name="Baker S.E."/>
            <person name="Ciuffetti L.M."/>
            <person name="Grigoriev I.V."/>
            <person name="Zhong S."/>
            <person name="Turgeon B.G."/>
        </authorList>
    </citation>
    <scope>NUCLEOTIDE SEQUENCE [LARGE SCALE GENOMIC DNA]</scope>
    <source>
        <strain evidence="2 3">26-R-13</strain>
    </source>
</reference>
<proteinExistence type="predicted"/>
<evidence type="ECO:0000313" key="3">
    <source>
        <dbReference type="Proteomes" id="UP000053841"/>
    </source>
</evidence>
<organism evidence="2 3">
    <name type="scientific">Cochliobolus carbonum (strain 26-R-13)</name>
    <name type="common">Maize leaf spot fungus</name>
    <name type="synonym">Bipolaris zeicola</name>
    <dbReference type="NCBI Taxonomy" id="930089"/>
    <lineage>
        <taxon>Eukaryota</taxon>
        <taxon>Fungi</taxon>
        <taxon>Dikarya</taxon>
        <taxon>Ascomycota</taxon>
        <taxon>Pezizomycotina</taxon>
        <taxon>Dothideomycetes</taxon>
        <taxon>Pleosporomycetidae</taxon>
        <taxon>Pleosporales</taxon>
        <taxon>Pleosporineae</taxon>
        <taxon>Pleosporaceae</taxon>
        <taxon>Bipolaris</taxon>
    </lineage>
</organism>
<dbReference type="EMBL" id="KI964568">
    <property type="protein sequence ID" value="EUC35889.1"/>
    <property type="molecule type" value="Genomic_DNA"/>
</dbReference>